<dbReference type="CDD" id="cd01650">
    <property type="entry name" value="RT_nLTR_like"/>
    <property type="match status" value="1"/>
</dbReference>
<comment type="caution">
    <text evidence="3">The sequence shown here is derived from an EMBL/GenBank/DDBJ whole genome shotgun (WGS) entry which is preliminary data.</text>
</comment>
<dbReference type="InterPro" id="IPR000477">
    <property type="entry name" value="RT_dom"/>
</dbReference>
<sequence length="552" mass="61311">MEECRRPAPLSRSVASAGKGVRQGGTEGGPGVGTMAGGRIKSVRTAGTWNGPGEGSLAAALVTRMAGGVFGLDGAAWEEAAPIHNLIAEQHLIDPYKTMQPTSKAFSYLERNRSQHISASRIDFFLISENLQGAVQATGTSDLPYSPGLDHKFTYLHLILEAAAKRGPDFFKVNNSLLDTQIMKEHIIETCEAHGTFPHLVWGLSIATAKASRILATRRAVEYMSFLNKAEREEGLGKYVSTGVVTLLYKKGDPANIKNYRPITLLTVVYKLLANRLSRITSRCFHIDQTGFIPGRFIIDNVMTLVDSARYIKDKQLNVAILFFDFEKAYDQVNWNFQQQCMERIGVGPNFRRWVRVLYSDAHSQVQVNGFFSTPFKMTRSVRQGDPLAAPPFLFTLEAIASFLRKDPTIDRLVAEPSPPTHAVTLPTTLLFVDDLTAVVKASEASLQGLTRAMQVFHLASEMKVNWHKRMGWWVADCMPPPQATSPEGFEWQDPRTPLRFLGIKLSETGPNQAMVPEILTRMLCKMDTWSSTYMSVFGRALVLNASVFSML</sequence>
<dbReference type="AlphaFoldDB" id="A0A388M5K7"/>
<evidence type="ECO:0000313" key="3">
    <source>
        <dbReference type="EMBL" id="GBG89868.1"/>
    </source>
</evidence>
<reference evidence="3 4" key="1">
    <citation type="journal article" date="2018" name="Cell">
        <title>The Chara Genome: Secondary Complexity and Implications for Plant Terrestrialization.</title>
        <authorList>
            <person name="Nishiyama T."/>
            <person name="Sakayama H."/>
            <person name="Vries J.D."/>
            <person name="Buschmann H."/>
            <person name="Saint-Marcoux D."/>
            <person name="Ullrich K.K."/>
            <person name="Haas F.B."/>
            <person name="Vanderstraeten L."/>
            <person name="Becker D."/>
            <person name="Lang D."/>
            <person name="Vosolsobe S."/>
            <person name="Rombauts S."/>
            <person name="Wilhelmsson P.K.I."/>
            <person name="Janitza P."/>
            <person name="Kern R."/>
            <person name="Heyl A."/>
            <person name="Rumpler F."/>
            <person name="Villalobos L.I.A.C."/>
            <person name="Clay J.M."/>
            <person name="Skokan R."/>
            <person name="Toyoda A."/>
            <person name="Suzuki Y."/>
            <person name="Kagoshima H."/>
            <person name="Schijlen E."/>
            <person name="Tajeshwar N."/>
            <person name="Catarino B."/>
            <person name="Hetherington A.J."/>
            <person name="Saltykova A."/>
            <person name="Bonnot C."/>
            <person name="Breuninger H."/>
            <person name="Symeonidi A."/>
            <person name="Radhakrishnan G.V."/>
            <person name="Van Nieuwerburgh F."/>
            <person name="Deforce D."/>
            <person name="Chang C."/>
            <person name="Karol K.G."/>
            <person name="Hedrich R."/>
            <person name="Ulvskov P."/>
            <person name="Glockner G."/>
            <person name="Delwiche C.F."/>
            <person name="Petrasek J."/>
            <person name="Van de Peer Y."/>
            <person name="Friml J."/>
            <person name="Beilby M."/>
            <person name="Dolan L."/>
            <person name="Kohara Y."/>
            <person name="Sugano S."/>
            <person name="Fujiyama A."/>
            <person name="Delaux P.-M."/>
            <person name="Quint M."/>
            <person name="TheiBen G."/>
            <person name="Hagemann M."/>
            <person name="Harholt J."/>
            <person name="Dunand C."/>
            <person name="Zachgo S."/>
            <person name="Langdale J."/>
            <person name="Maumus F."/>
            <person name="Straeten D.V.D."/>
            <person name="Gould S.B."/>
            <person name="Rensing S.A."/>
        </authorList>
    </citation>
    <scope>NUCLEOTIDE SEQUENCE [LARGE SCALE GENOMIC DNA]</scope>
    <source>
        <strain evidence="3 4">S276</strain>
    </source>
</reference>
<name>A0A388M5K7_CHABU</name>
<feature type="region of interest" description="Disordered" evidence="1">
    <location>
        <begin position="1"/>
        <end position="38"/>
    </location>
</feature>
<accession>A0A388M5K7</accession>
<proteinExistence type="predicted"/>
<dbReference type="Proteomes" id="UP000265515">
    <property type="component" value="Unassembled WGS sequence"/>
</dbReference>
<keyword evidence="4" id="KW-1185">Reference proteome</keyword>
<evidence type="ECO:0000313" key="4">
    <source>
        <dbReference type="Proteomes" id="UP000265515"/>
    </source>
</evidence>
<dbReference type="Gene3D" id="3.60.10.10">
    <property type="entry name" value="Endonuclease/exonuclease/phosphatase"/>
    <property type="match status" value="1"/>
</dbReference>
<dbReference type="EMBL" id="BFEA01000767">
    <property type="protein sequence ID" value="GBG89868.1"/>
    <property type="molecule type" value="Genomic_DNA"/>
</dbReference>
<dbReference type="PANTHER" id="PTHR19446">
    <property type="entry name" value="REVERSE TRANSCRIPTASES"/>
    <property type="match status" value="1"/>
</dbReference>
<feature type="compositionally biased region" description="Gly residues" evidence="1">
    <location>
        <begin position="21"/>
        <end position="36"/>
    </location>
</feature>
<feature type="domain" description="Reverse transcriptase" evidence="2">
    <location>
        <begin position="251"/>
        <end position="505"/>
    </location>
</feature>
<dbReference type="OrthoDB" id="1741243at2759"/>
<organism evidence="3 4">
    <name type="scientific">Chara braunii</name>
    <name type="common">Braun's stonewort</name>
    <dbReference type="NCBI Taxonomy" id="69332"/>
    <lineage>
        <taxon>Eukaryota</taxon>
        <taxon>Viridiplantae</taxon>
        <taxon>Streptophyta</taxon>
        <taxon>Charophyceae</taxon>
        <taxon>Charales</taxon>
        <taxon>Characeae</taxon>
        <taxon>Chara</taxon>
    </lineage>
</organism>
<evidence type="ECO:0000256" key="1">
    <source>
        <dbReference type="SAM" id="MobiDB-lite"/>
    </source>
</evidence>
<dbReference type="Gramene" id="GBG89868">
    <property type="protein sequence ID" value="GBG89868"/>
    <property type="gene ID" value="CBR_g49716"/>
</dbReference>
<protein>
    <recommendedName>
        <fullName evidence="2">Reverse transcriptase domain-containing protein</fullName>
    </recommendedName>
</protein>
<evidence type="ECO:0000259" key="2">
    <source>
        <dbReference type="Pfam" id="PF00078"/>
    </source>
</evidence>
<gene>
    <name evidence="3" type="ORF">CBR_g49716</name>
</gene>
<dbReference type="InterPro" id="IPR036691">
    <property type="entry name" value="Endo/exonu/phosph_ase_sf"/>
</dbReference>
<dbReference type="Pfam" id="PF00078">
    <property type="entry name" value="RVT_1"/>
    <property type="match status" value="1"/>
</dbReference>